<feature type="compositionally biased region" description="Basic and acidic residues" evidence="4">
    <location>
        <begin position="121"/>
        <end position="130"/>
    </location>
</feature>
<proteinExistence type="inferred from homology"/>
<dbReference type="PANTHER" id="PTHR16517:SF7">
    <property type="entry name" value="PROTEIN KING TUBBY"/>
    <property type="match status" value="1"/>
</dbReference>
<reference evidence="7" key="1">
    <citation type="submission" date="2022-11" db="UniProtKB">
        <authorList>
            <consortium name="WormBaseParasite"/>
        </authorList>
    </citation>
    <scope>IDENTIFICATION</scope>
</reference>
<dbReference type="Pfam" id="PF01167">
    <property type="entry name" value="Tub"/>
    <property type="match status" value="1"/>
</dbReference>
<dbReference type="PROSITE" id="PS01200">
    <property type="entry name" value="TUB_1"/>
    <property type="match status" value="1"/>
</dbReference>
<dbReference type="InterPro" id="IPR018066">
    <property type="entry name" value="Tubby_C_CS"/>
</dbReference>
<comment type="subcellular location">
    <subcellularLocation>
        <location evidence="1">Cytoplasm</location>
    </subcellularLocation>
</comment>
<dbReference type="AlphaFoldDB" id="A0A915CNZ3"/>
<accession>A0A915CNZ3</accession>
<evidence type="ECO:0000259" key="5">
    <source>
        <dbReference type="Pfam" id="PF01167"/>
    </source>
</evidence>
<dbReference type="Proteomes" id="UP000887574">
    <property type="component" value="Unplaced"/>
</dbReference>
<feature type="compositionally biased region" description="Polar residues" evidence="4">
    <location>
        <begin position="182"/>
        <end position="200"/>
    </location>
</feature>
<protein>
    <submittedName>
        <fullName evidence="7">Tubby C-terminal domain-containing protein</fullName>
    </submittedName>
</protein>
<feature type="compositionally biased region" description="Low complexity" evidence="4">
    <location>
        <begin position="160"/>
        <end position="181"/>
    </location>
</feature>
<evidence type="ECO:0000256" key="2">
    <source>
        <dbReference type="ARBA" id="ARBA00007129"/>
    </source>
</evidence>
<feature type="region of interest" description="Disordered" evidence="4">
    <location>
        <begin position="17"/>
        <end position="207"/>
    </location>
</feature>
<evidence type="ECO:0000313" key="6">
    <source>
        <dbReference type="Proteomes" id="UP000887574"/>
    </source>
</evidence>
<keyword evidence="6" id="KW-1185">Reference proteome</keyword>
<feature type="domain" description="Tubby C-terminal" evidence="5">
    <location>
        <begin position="306"/>
        <end position="519"/>
    </location>
</feature>
<dbReference type="PANTHER" id="PTHR16517">
    <property type="entry name" value="TUBBY-RELATED"/>
    <property type="match status" value="1"/>
</dbReference>
<dbReference type="InterPro" id="IPR000007">
    <property type="entry name" value="Tubby_C"/>
</dbReference>
<dbReference type="InterPro" id="IPR025659">
    <property type="entry name" value="Tubby-like_C"/>
</dbReference>
<evidence type="ECO:0000313" key="7">
    <source>
        <dbReference type="WBParaSite" id="jg10651"/>
    </source>
</evidence>
<feature type="region of interest" description="Disordered" evidence="4">
    <location>
        <begin position="225"/>
        <end position="282"/>
    </location>
</feature>
<feature type="compositionally biased region" description="Acidic residues" evidence="4">
    <location>
        <begin position="273"/>
        <end position="282"/>
    </location>
</feature>
<evidence type="ECO:0000256" key="3">
    <source>
        <dbReference type="ARBA" id="ARBA00022490"/>
    </source>
</evidence>
<dbReference type="PRINTS" id="PR01573">
    <property type="entry name" value="SUPERTUBBY"/>
</dbReference>
<feature type="compositionally biased region" description="Basic and acidic residues" evidence="4">
    <location>
        <begin position="248"/>
        <end position="263"/>
    </location>
</feature>
<name>A0A915CNZ3_9BILA</name>
<dbReference type="SUPFAM" id="SSF54518">
    <property type="entry name" value="Tubby C-terminal domain-like"/>
    <property type="match status" value="1"/>
</dbReference>
<evidence type="ECO:0000256" key="1">
    <source>
        <dbReference type="ARBA" id="ARBA00004496"/>
    </source>
</evidence>
<dbReference type="Gene3D" id="3.20.90.10">
    <property type="entry name" value="Tubby Protein, Chain A"/>
    <property type="match status" value="1"/>
</dbReference>
<feature type="compositionally biased region" description="Low complexity" evidence="4">
    <location>
        <begin position="36"/>
        <end position="50"/>
    </location>
</feature>
<sequence length="619" mass="68868">MSNSDEWVSHNLQRQRKILEEKQRQRRMQATGGVYSSSSAAHQNQSATATGYHSPFMGSNFSTNSQSRAGTSESRATPTNSSSLYSFVDRNGGGQQTRSPIRNASSSAHDMVKQRSFTVNSREEMGHEGPKIITVKGITPPHSRKQSLSDEEDTPLVYGQPQQQQRSSRPRTAPRQSSAPSWGQQSSFSGTNANSNTNSRGPVPHKPVVNVSRLEAINRADSGGFINSEAEEDSLNTTSTRNSRKTKAKDVQHVSENGRKDSVRPTVNHHPWEDEDEDESIPTEVLDDESPVEVADIVNNLDQFVMEPTKKNVTLKCKITRDKKGVDKGMFPIYYLHLEKSDGRRVFLLAARRRKKSATANYLISTDPTDLSRNAKSFIAKVRSNAMGTSFTIYDHGENPKKASVIGDGIRQELAAVIYETNVLGLKGPRKMTIIIPGIYSDEKHNYVRPIIVRPISEKDSILERHRTHRLDEMVVLNNKQPVWNEDTQSYVLNFHGRVTQASVKNFQIVHCLNNAEEEQQNNRNSSQPLANNSNSPYGVKPPISNIEPAEYIAFGIAMSSFHDTGKMTLDGKHKRDVKLGSSLMSGCSSTEASGRVCLFHVMQLLNRCLPKVAAYAES</sequence>
<dbReference type="GO" id="GO:0005737">
    <property type="term" value="C:cytoplasm"/>
    <property type="evidence" value="ECO:0007669"/>
    <property type="project" value="UniProtKB-SubCell"/>
</dbReference>
<organism evidence="6 7">
    <name type="scientific">Ditylenchus dipsaci</name>
    <dbReference type="NCBI Taxonomy" id="166011"/>
    <lineage>
        <taxon>Eukaryota</taxon>
        <taxon>Metazoa</taxon>
        <taxon>Ecdysozoa</taxon>
        <taxon>Nematoda</taxon>
        <taxon>Chromadorea</taxon>
        <taxon>Rhabditida</taxon>
        <taxon>Tylenchina</taxon>
        <taxon>Tylenchomorpha</taxon>
        <taxon>Sphaerularioidea</taxon>
        <taxon>Anguinidae</taxon>
        <taxon>Anguininae</taxon>
        <taxon>Ditylenchus</taxon>
    </lineage>
</organism>
<dbReference type="GO" id="GO:0005929">
    <property type="term" value="C:cilium"/>
    <property type="evidence" value="ECO:0007669"/>
    <property type="project" value="TreeGrafter"/>
</dbReference>
<keyword evidence="3" id="KW-0963">Cytoplasm</keyword>
<feature type="region of interest" description="Disordered" evidence="4">
    <location>
        <begin position="518"/>
        <end position="541"/>
    </location>
</feature>
<feature type="compositionally biased region" description="Polar residues" evidence="4">
    <location>
        <begin position="96"/>
        <end position="108"/>
    </location>
</feature>
<dbReference type="GO" id="GO:0061512">
    <property type="term" value="P:protein localization to cilium"/>
    <property type="evidence" value="ECO:0007669"/>
    <property type="project" value="TreeGrafter"/>
</dbReference>
<dbReference type="WBParaSite" id="jg10651">
    <property type="protein sequence ID" value="jg10651"/>
    <property type="gene ID" value="jg10651"/>
</dbReference>
<comment type="similarity">
    <text evidence="2">Belongs to the TUB family.</text>
</comment>
<evidence type="ECO:0000256" key="4">
    <source>
        <dbReference type="SAM" id="MobiDB-lite"/>
    </source>
</evidence>
<feature type="compositionally biased region" description="Polar residues" evidence="4">
    <location>
        <begin position="57"/>
        <end position="85"/>
    </location>
</feature>